<comment type="cofactor">
    <cofactor evidence="1">
        <name>pantetheine 4'-phosphate</name>
        <dbReference type="ChEBI" id="CHEBI:47942"/>
    </cofactor>
</comment>
<evidence type="ECO:0000256" key="3">
    <source>
        <dbReference type="ARBA" id="ARBA00022553"/>
    </source>
</evidence>
<dbReference type="InterPro" id="IPR020845">
    <property type="entry name" value="AMP-binding_CS"/>
</dbReference>
<dbReference type="NCBIfam" id="NF003417">
    <property type="entry name" value="PRK04813.1"/>
    <property type="match status" value="2"/>
</dbReference>
<dbReference type="InterPro" id="IPR001763">
    <property type="entry name" value="Rhodanese-like_dom"/>
</dbReference>
<dbReference type="NCBIfam" id="TIGR01733">
    <property type="entry name" value="AA-adenyl-dom"/>
    <property type="match status" value="2"/>
</dbReference>
<dbReference type="InterPro" id="IPR009081">
    <property type="entry name" value="PP-bd_ACP"/>
</dbReference>
<dbReference type="Gene3D" id="1.10.10.1830">
    <property type="entry name" value="Non-ribosomal peptide synthase, adenylation domain"/>
    <property type="match status" value="1"/>
</dbReference>
<dbReference type="STRING" id="377629.TERTU_2333"/>
<dbReference type="InterPro" id="IPR000873">
    <property type="entry name" value="AMP-dep_synth/lig_dom"/>
</dbReference>
<dbReference type="InterPro" id="IPR010071">
    <property type="entry name" value="AA_adenyl_dom"/>
</dbReference>
<dbReference type="InterPro" id="IPR006162">
    <property type="entry name" value="Ppantetheine_attach_site"/>
</dbReference>
<dbReference type="InterPro" id="IPR025110">
    <property type="entry name" value="AMP-bd_C"/>
</dbReference>
<dbReference type="Pfam" id="PF13193">
    <property type="entry name" value="AMP-binding_C"/>
    <property type="match status" value="2"/>
</dbReference>
<dbReference type="FunFam" id="3.30.300.30:FF:000015">
    <property type="entry name" value="Nonribosomal peptide synthase SidD"/>
    <property type="match status" value="1"/>
</dbReference>
<dbReference type="Pfam" id="PF00668">
    <property type="entry name" value="Condensation"/>
    <property type="match status" value="2"/>
</dbReference>
<keyword evidence="2" id="KW-0596">Phosphopantetheine</keyword>
<dbReference type="InterPro" id="IPR020806">
    <property type="entry name" value="PKS_PP-bd"/>
</dbReference>
<dbReference type="EMBL" id="CP001614">
    <property type="protein sequence ID" value="ACS93560.1"/>
    <property type="molecule type" value="Genomic_DNA"/>
</dbReference>
<dbReference type="SUPFAM" id="SSF47336">
    <property type="entry name" value="ACP-like"/>
    <property type="match status" value="2"/>
</dbReference>
<proteinExistence type="predicted"/>
<dbReference type="Gene3D" id="3.40.50.980">
    <property type="match status" value="4"/>
</dbReference>
<dbReference type="RefSeq" id="WP_015820954.1">
    <property type="nucleotide sequence ID" value="NC_012997.1"/>
</dbReference>
<dbReference type="GO" id="GO:0043041">
    <property type="term" value="P:amino acid activation for nonribosomal peptide biosynthetic process"/>
    <property type="evidence" value="ECO:0007669"/>
    <property type="project" value="TreeGrafter"/>
</dbReference>
<dbReference type="PANTHER" id="PTHR45527">
    <property type="entry name" value="NONRIBOSOMAL PEPTIDE SYNTHETASE"/>
    <property type="match status" value="1"/>
</dbReference>
<dbReference type="CDD" id="cd12117">
    <property type="entry name" value="A_NRPS_Srf_like"/>
    <property type="match status" value="1"/>
</dbReference>
<dbReference type="PANTHER" id="PTHR45527:SF1">
    <property type="entry name" value="FATTY ACID SYNTHASE"/>
    <property type="match status" value="1"/>
</dbReference>
<name>C6AR16_TERTT</name>
<keyword evidence="7" id="KW-1185">Reference proteome</keyword>
<dbReference type="SUPFAM" id="SSF56801">
    <property type="entry name" value="Acetyl-CoA synthetase-like"/>
    <property type="match status" value="2"/>
</dbReference>
<dbReference type="InterPro" id="IPR001242">
    <property type="entry name" value="Condensation_dom"/>
</dbReference>
<protein>
    <submittedName>
        <fullName evidence="6">Non-ribosomal peptide synthetase</fullName>
        <ecNumber evidence="6">1.-.-.-</ecNumber>
        <ecNumber evidence="6">5.1.1.-</ecNumber>
    </submittedName>
</protein>
<evidence type="ECO:0000259" key="5">
    <source>
        <dbReference type="PROSITE" id="PS50206"/>
    </source>
</evidence>
<dbReference type="GO" id="GO:0005737">
    <property type="term" value="C:cytoplasm"/>
    <property type="evidence" value="ECO:0007669"/>
    <property type="project" value="TreeGrafter"/>
</dbReference>
<dbReference type="Gene3D" id="3.30.300.30">
    <property type="match status" value="2"/>
</dbReference>
<dbReference type="HOGENOM" id="CLU_000022_11_0_6"/>
<dbReference type="EC" id="5.1.1.-" evidence="6"/>
<dbReference type="CDD" id="cd19531">
    <property type="entry name" value="LCL_NRPS-like"/>
    <property type="match status" value="2"/>
</dbReference>
<dbReference type="FunFam" id="3.40.50.980:FF:000001">
    <property type="entry name" value="Non-ribosomal peptide synthetase"/>
    <property type="match status" value="2"/>
</dbReference>
<dbReference type="FunFam" id="3.40.50.12780:FF:000012">
    <property type="entry name" value="Non-ribosomal peptide synthetase"/>
    <property type="match status" value="1"/>
</dbReference>
<evidence type="ECO:0000256" key="2">
    <source>
        <dbReference type="ARBA" id="ARBA00022450"/>
    </source>
</evidence>
<dbReference type="CDD" id="cd05930">
    <property type="entry name" value="A_NRPS"/>
    <property type="match status" value="1"/>
</dbReference>
<keyword evidence="3" id="KW-0597">Phosphoprotein</keyword>
<feature type="domain" description="Carrier" evidence="4">
    <location>
        <begin position="2115"/>
        <end position="2192"/>
    </location>
</feature>
<dbReference type="KEGG" id="ttu:TERTU_2333"/>
<dbReference type="GO" id="GO:0044550">
    <property type="term" value="P:secondary metabolite biosynthetic process"/>
    <property type="evidence" value="ECO:0007669"/>
    <property type="project" value="UniProtKB-ARBA"/>
</dbReference>
<dbReference type="SMART" id="SM00823">
    <property type="entry name" value="PKS_PP"/>
    <property type="match status" value="2"/>
</dbReference>
<accession>C6AR16</accession>
<evidence type="ECO:0000313" key="6">
    <source>
        <dbReference type="EMBL" id="ACS93560.1"/>
    </source>
</evidence>
<organism evidence="6 7">
    <name type="scientific">Teredinibacter turnerae (strain ATCC 39867 / T7901)</name>
    <dbReference type="NCBI Taxonomy" id="377629"/>
    <lineage>
        <taxon>Bacteria</taxon>
        <taxon>Pseudomonadati</taxon>
        <taxon>Pseudomonadota</taxon>
        <taxon>Gammaproteobacteria</taxon>
        <taxon>Cellvibrionales</taxon>
        <taxon>Cellvibrionaceae</taxon>
        <taxon>Teredinibacter</taxon>
    </lineage>
</organism>
<dbReference type="Gene3D" id="3.30.559.30">
    <property type="entry name" value="Nonribosomal peptide synthetase, condensation domain"/>
    <property type="match status" value="2"/>
</dbReference>
<gene>
    <name evidence="6" type="ordered locus">TERTU_2333</name>
</gene>
<feature type="domain" description="Rhodanese" evidence="5">
    <location>
        <begin position="1614"/>
        <end position="1678"/>
    </location>
</feature>
<dbReference type="GO" id="GO:0016853">
    <property type="term" value="F:isomerase activity"/>
    <property type="evidence" value="ECO:0007669"/>
    <property type="project" value="UniProtKB-KW"/>
</dbReference>
<keyword evidence="6" id="KW-0413">Isomerase</keyword>
<keyword evidence="6" id="KW-0560">Oxidoreductase</keyword>
<reference evidence="6 7" key="1">
    <citation type="journal article" date="2009" name="PLoS ONE">
        <title>The complete genome of Teredinibacter turnerae T7901: an intracellular endosymbiont of marine wood-boring bivalves (shipworms).</title>
        <authorList>
            <person name="Yang J.C."/>
            <person name="Madupu R."/>
            <person name="Durkin A.S."/>
            <person name="Ekborg N.A."/>
            <person name="Pedamallu C.S."/>
            <person name="Hostetler J.B."/>
            <person name="Radune D."/>
            <person name="Toms B.S."/>
            <person name="Henrissat B."/>
            <person name="Coutinho P.M."/>
            <person name="Schwarz S."/>
            <person name="Field L."/>
            <person name="Trindade-Silva A.E."/>
            <person name="Soares C.A.G."/>
            <person name="Elshahawi S."/>
            <person name="Hanora A."/>
            <person name="Schmidt E.W."/>
            <person name="Haygood M.G."/>
            <person name="Posfai J."/>
            <person name="Benner J."/>
            <person name="Madinger C."/>
            <person name="Nove J."/>
            <person name="Anton B."/>
            <person name="Chaudhary K."/>
            <person name="Foster J."/>
            <person name="Holman A."/>
            <person name="Kumar S."/>
            <person name="Lessard P.A."/>
            <person name="Luyten Y.A."/>
            <person name="Slatko B."/>
            <person name="Wood N."/>
            <person name="Wu B."/>
            <person name="Teplitski M."/>
            <person name="Mougous J.D."/>
            <person name="Ward N."/>
            <person name="Eisen J.A."/>
            <person name="Badger J.H."/>
            <person name="Distel D.L."/>
        </authorList>
    </citation>
    <scope>NUCLEOTIDE SEQUENCE [LARGE SCALE GENOMIC DNA]</scope>
    <source>
        <strain evidence="7">ATCC 39867 / T7901</strain>
    </source>
</reference>
<dbReference type="Gene3D" id="1.10.1200.10">
    <property type="entry name" value="ACP-like"/>
    <property type="match status" value="2"/>
</dbReference>
<dbReference type="PROSITE" id="PS50206">
    <property type="entry name" value="RHODANESE_3"/>
    <property type="match status" value="1"/>
</dbReference>
<dbReference type="InterPro" id="IPR036736">
    <property type="entry name" value="ACP-like_sf"/>
</dbReference>
<evidence type="ECO:0000256" key="1">
    <source>
        <dbReference type="ARBA" id="ARBA00001957"/>
    </source>
</evidence>
<dbReference type="Pfam" id="PF00501">
    <property type="entry name" value="AMP-binding"/>
    <property type="match status" value="2"/>
</dbReference>
<dbReference type="Proteomes" id="UP000009080">
    <property type="component" value="Chromosome"/>
</dbReference>
<dbReference type="InterPro" id="IPR023213">
    <property type="entry name" value="CAT-like_dom_sf"/>
</dbReference>
<dbReference type="eggNOG" id="COG1020">
    <property type="taxonomic scope" value="Bacteria"/>
</dbReference>
<dbReference type="InterPro" id="IPR045851">
    <property type="entry name" value="AMP-bd_C_sf"/>
</dbReference>
<dbReference type="Gene3D" id="2.30.38.10">
    <property type="entry name" value="Luciferase, Domain 3"/>
    <property type="match status" value="2"/>
</dbReference>
<dbReference type="Gene3D" id="3.30.559.10">
    <property type="entry name" value="Chloramphenicol acetyltransferase-like domain"/>
    <property type="match status" value="2"/>
</dbReference>
<dbReference type="FunFam" id="3.30.300.30:FF:000010">
    <property type="entry name" value="Enterobactin synthetase component F"/>
    <property type="match status" value="1"/>
</dbReference>
<dbReference type="GO" id="GO:0031177">
    <property type="term" value="F:phosphopantetheine binding"/>
    <property type="evidence" value="ECO:0007669"/>
    <property type="project" value="InterPro"/>
</dbReference>
<dbReference type="EC" id="1.-.-.-" evidence="6"/>
<feature type="domain" description="Carrier" evidence="4">
    <location>
        <begin position="1040"/>
        <end position="1117"/>
    </location>
</feature>
<dbReference type="PROSITE" id="PS00455">
    <property type="entry name" value="AMP_BINDING"/>
    <property type="match status" value="2"/>
</dbReference>
<evidence type="ECO:0000259" key="4">
    <source>
        <dbReference type="PROSITE" id="PS50075"/>
    </source>
</evidence>
<evidence type="ECO:0000313" key="7">
    <source>
        <dbReference type="Proteomes" id="UP000009080"/>
    </source>
</evidence>
<dbReference type="Pfam" id="PF00550">
    <property type="entry name" value="PP-binding"/>
    <property type="match status" value="2"/>
</dbReference>
<dbReference type="InterPro" id="IPR041464">
    <property type="entry name" value="TubC_N"/>
</dbReference>
<dbReference type="OrthoDB" id="134488at2"/>
<dbReference type="SUPFAM" id="SSF52777">
    <property type="entry name" value="CoA-dependent acyltransferases"/>
    <property type="match status" value="4"/>
</dbReference>
<sequence length="2214" mass="248007">MNTESLLVELHEKGIKLHLDADKNIRVRGKKDNLTPELLSEIKNLKSELIALLDSGSKIDRTEIATVPRDQPIPASFSQQRFWFIDQMESGSTHYHIPGAMRIRGEFSVKTAEISLQRLVERHEPLRTVFSAGNPLPLQHVKTDYTFVLASHDLRALSENERQQQLLAIIEADLSTPFDLANDLMLRAVCIFLSDHESVLFFNMHHIAADGWSMGIIFNEFASIYKAVNSSSTIELEPLPFQYADYALWQQETLAKSAGYRTQIEYWGRQLQNLPQLHSLPTDFPRPPNQTFDGEIKGFEWNADKKKALEAFAGEREITPFVVLYGVFSWLLNIYSDESDIVIGTPVANRLSPELESLVGCFVNTLVLRLNAEFSGTFDEYLAIARQVYVDAQANQDVPFEQLVERLNPVRSTSHSPLFQILFNMQYVSEGGDQAEALQFEPITLNQLSDKSMVAQYDLSLNVVDSQQALGFEIEYNRDLFSAERIERFLLHFEQLLDNVLLNSGSNIYDISVLSDEEQNACLQRFNHRSTVPPLASSLPDWFATNAAQTPNAVALRFNDDTLTYAELHYEVNQLAAYLIEQGVNKGDRVGVCLDPCFNLISSLLAVWKAGAAYVPIDPNYPANRIEHVLNDSGISILISQSKICPQSRKNYHTINLDTFANGVPETSISSYPNVAAGDLAYVIYTSGSTGMPKGVMVEHGAVINFIDGLRSALPCVENSRWLLVTSFSFDIALFEWFGALTSGAECLIASAEEQKDPFLLKQLVEQSQPGLIQTTPSRWSQLIDAGWQPYDQLIALTGGEPLSDKVERALTGKVKSFWNCYGPTEVTIWSLVNEIISGENRAKRFSLGQSLANYQHLALSPQLKLVPNGAIGELYIGGDSLARGYLNRAELTNERFIPNPYTIDTLNPRLYKTGDLVRIHDNGVIEYIGRTDDQVKVHGFRIELGEIEQQLNKIADIDAAVVTARAGADGDKQLIGYVVARESLEEKNIRLALSKVLPDYMIPHRFVFLDAMPLTPNGKVDKKALPEPEAVPGNDRFFPPETDLQKQVASLWAELLQLPENQISLTQNFFSSGGHSLLSVRLVAALRDALKTNITVKDVFQHPILEDFVAYIEGMSTEYTANAILPLPESVTDYVASFAQQRLWIIDQMSANSAHYNMPGGLRVNGDFNVAAAEQALKMLVQRHEALRTSFIDRDSRVFQIIHNDIEFKLKCLDVSTFDQAEQESAIKSCAIEQVEKPFDLAAGLLIRVIYIRQESDKGVLIFNLHHIAADGWSMNILMDEFIRLYDAVISNRGLPLPPLAIQYKDFAAWQTDFLFGETESLKHARDKQLSYWQGQLDKLPLVHDLPTDFKRPQEQDFAGKHHNFTLDSEVVLRLKKIAHENGATLFMVLHAAFSMLLARYSNQTDIVVGTFVSNRTQKSLEDLVGFFVNTLVLRTKYDGELNFSDYLKHVSQVNVDAQSNQELPFDYLVEKINPQRNNAYSPLVQIVFNMNTQQMERKDIDGLSFSPLENYESTAQFDLALDVSETENGLWLDFEYATALFKTASIERMAQHFYTLLLEISEQANAPLKSLNILAPQEADHLVRVLGGTQQTYPQHTNVQTLFETHAVSAPDAVAIENDDETLTYDALNQRANRLAHYLVEMGITPGSLVGLSVSRSPHMVVGMLAVLKIGGAYVPLDPSYPPERLSFMAEDSGITCLLCEEGLANFGAIQSVALDDTTIQAKIEEYPSINLELDVSARDLAYVIYTSGSTGQPKGVMVEHRSIVRLVQQADFVQITPQDHVAQASNNSFDAATFEIWGALTNGARLVFVTKNELLHPPTLKRCLFEREISVLFVTTALLNQVAQAAPDTFSRLKHCLFGGEAVDKSSVDRILAVGKPERFLHVYGPTENTTFSTWYEITQAAGNYPIGKPVNQTQCFILDEFQSLLPKGAVGELCLAGDGLARGYLHRPDLTEQRFVPNPFDTLENTRLYRTGDLVRLNGSDQIEYVGRVDEQVKIRGFRIELGEIEQHLAKMSEIKDVFVTAREDVPGQKRLVAYIVINYDIFDEEDEEDETFEADLIKDIRNRLSQAMPDYMVPSFYVPLERVPLTVNGKTDVAKLPVPDGITSMGEYVAPETDTERALVAIWSELLQFNAEDISVQGNFFELGGHSLLAIKQLVLIKKELGLDLDIKVLFESASIRELSNYIDGLAAQRNLSASLAAMDEDSIEEMEF</sequence>
<dbReference type="PROSITE" id="PS50075">
    <property type="entry name" value="CARRIER"/>
    <property type="match status" value="2"/>
</dbReference>
<dbReference type="GO" id="GO:0016491">
    <property type="term" value="F:oxidoreductase activity"/>
    <property type="evidence" value="ECO:0007669"/>
    <property type="project" value="UniProtKB-KW"/>
</dbReference>
<dbReference type="InterPro" id="IPR044894">
    <property type="entry name" value="TubC_N_sf"/>
</dbReference>
<dbReference type="PROSITE" id="PS00012">
    <property type="entry name" value="PHOSPHOPANTETHEINE"/>
    <property type="match status" value="1"/>
</dbReference>
<dbReference type="Pfam" id="PF18563">
    <property type="entry name" value="TubC_N"/>
    <property type="match status" value="1"/>
</dbReference>